<organism evidence="2">
    <name type="scientific">Rhipicephalus microplus</name>
    <name type="common">Cattle tick</name>
    <name type="synonym">Boophilus microplus</name>
    <dbReference type="NCBI Taxonomy" id="6941"/>
    <lineage>
        <taxon>Eukaryota</taxon>
        <taxon>Metazoa</taxon>
        <taxon>Ecdysozoa</taxon>
        <taxon>Arthropoda</taxon>
        <taxon>Chelicerata</taxon>
        <taxon>Arachnida</taxon>
        <taxon>Acari</taxon>
        <taxon>Parasitiformes</taxon>
        <taxon>Ixodida</taxon>
        <taxon>Ixodoidea</taxon>
        <taxon>Ixodidae</taxon>
        <taxon>Rhipicephalinae</taxon>
        <taxon>Rhipicephalus</taxon>
        <taxon>Boophilus</taxon>
    </lineage>
</organism>
<dbReference type="AlphaFoldDB" id="A0A6M2D8M1"/>
<reference evidence="2" key="1">
    <citation type="submission" date="2019-09" db="EMBL/GenBank/DDBJ databases">
        <title>Organ-specific transcriptomic study of the physiology of the cattle tick, Rhipicephalus microplus.</title>
        <authorList>
            <person name="Tirloni L."/>
            <person name="Braz G."/>
            <person name="Gandara A.C.P."/>
            <person name="Sabadin G.A."/>
            <person name="da Silva R.M."/>
            <person name="Guizzo M.G."/>
            <person name="Machado J.A."/>
            <person name="Costa E.P."/>
            <person name="Gomes H.F."/>
            <person name="Moraes J."/>
            <person name="Mota M.B.S."/>
            <person name="Mesquita R.D."/>
            <person name="Alvarenga P.H."/>
            <person name="Alves F."/>
            <person name="Seixas A."/>
            <person name="da Fonseca R.N."/>
            <person name="Fogaca A."/>
            <person name="Logullo C."/>
            <person name="Tanaka A."/>
            <person name="Daffre S."/>
            <person name="Termignoni C."/>
            <person name="Vaz I.S.Jr."/>
            <person name="Oliveira P.L."/>
            <person name="Ribeiro J.M."/>
        </authorList>
    </citation>
    <scope>NUCLEOTIDE SEQUENCE</scope>
    <source>
        <strain evidence="2">Porto Alegre</strain>
    </source>
</reference>
<sequence>MVCPAQKTCFKNSACILYFDFLLSLPLLALAEIAKNKSLRRAVLLYEISRDNQMFGIAFFLSTVTNVYHHCGESKSPGTGKPSWVIFGQPGSLNMHLNLSLRHFHIAHLSSECWVQFSEGGSSRELLGRGL</sequence>
<accession>A0A6M2D8M1</accession>
<keyword evidence="1" id="KW-1133">Transmembrane helix</keyword>
<keyword evidence="1" id="KW-0812">Transmembrane</keyword>
<evidence type="ECO:0000256" key="1">
    <source>
        <dbReference type="SAM" id="Phobius"/>
    </source>
</evidence>
<keyword evidence="1" id="KW-0472">Membrane</keyword>
<proteinExistence type="predicted"/>
<name>A0A6M2D8M1_RHIMP</name>
<dbReference type="EMBL" id="GHWJ01009866">
    <property type="protein sequence ID" value="NOV42603.1"/>
    <property type="molecule type" value="Transcribed_RNA"/>
</dbReference>
<feature type="transmembrane region" description="Helical" evidence="1">
    <location>
        <begin position="16"/>
        <end position="34"/>
    </location>
</feature>
<evidence type="ECO:0000313" key="2">
    <source>
        <dbReference type="EMBL" id="NOV42603.1"/>
    </source>
</evidence>
<protein>
    <submittedName>
        <fullName evidence="2">Putative secreted protein</fullName>
    </submittedName>
</protein>